<feature type="transmembrane region" description="Helical" evidence="1">
    <location>
        <begin position="179"/>
        <end position="200"/>
    </location>
</feature>
<keyword evidence="4" id="KW-1185">Reference proteome</keyword>
<sequence>MTYDLNRLIKWCVGVTGIFILSEVIYGIHSGMLYQFFSQVEDGTLSGADQDFRAVEIDFWGVIVGVGSTVAVLVAFIVNGIWVYRASVNAKDLDPDPNRISPAMAVIWYAVPFANLVMPFKSMKQTYNSSLHPSADLNSKVPGYFGWWWAAWVISTTLVNVSTQIFIRDDGLEALQMASLIDMIATPISIMAAVLFIKIMKTVTELQANNAGNANAMAEVFE</sequence>
<feature type="domain" description="DUF4328" evidence="2">
    <location>
        <begin position="59"/>
        <end position="204"/>
    </location>
</feature>
<dbReference type="EMBL" id="JABUFE010000002">
    <property type="protein sequence ID" value="NSX54035.1"/>
    <property type="molecule type" value="Genomic_DNA"/>
</dbReference>
<accession>A0ABX2INV7</accession>
<keyword evidence="1" id="KW-0472">Membrane</keyword>
<proteinExistence type="predicted"/>
<protein>
    <submittedName>
        <fullName evidence="3">DUF4328 domain-containing protein</fullName>
    </submittedName>
</protein>
<feature type="transmembrane region" description="Helical" evidence="1">
    <location>
        <begin position="147"/>
        <end position="167"/>
    </location>
</feature>
<evidence type="ECO:0000259" key="2">
    <source>
        <dbReference type="Pfam" id="PF14219"/>
    </source>
</evidence>
<feature type="transmembrane region" description="Helical" evidence="1">
    <location>
        <begin position="57"/>
        <end position="82"/>
    </location>
</feature>
<comment type="caution">
    <text evidence="3">The sequence shown here is derived from an EMBL/GenBank/DDBJ whole genome shotgun (WGS) entry which is preliminary data.</text>
</comment>
<evidence type="ECO:0000313" key="4">
    <source>
        <dbReference type="Proteomes" id="UP000777935"/>
    </source>
</evidence>
<evidence type="ECO:0000313" key="3">
    <source>
        <dbReference type="EMBL" id="NSX54035.1"/>
    </source>
</evidence>
<keyword evidence="1" id="KW-0812">Transmembrane</keyword>
<name>A0ABX2INV7_9RHOB</name>
<evidence type="ECO:0000256" key="1">
    <source>
        <dbReference type="SAM" id="Phobius"/>
    </source>
</evidence>
<dbReference type="InterPro" id="IPR025565">
    <property type="entry name" value="DUF4328"/>
</dbReference>
<dbReference type="RefSeq" id="WP_174135645.1">
    <property type="nucleotide sequence ID" value="NZ_JABUFE010000002.1"/>
</dbReference>
<reference evidence="3 4" key="1">
    <citation type="submission" date="2020-06" db="EMBL/GenBank/DDBJ databases">
        <title>Sulfitobacter algicola sp. nov., isolated from green algae.</title>
        <authorList>
            <person name="Wang C."/>
        </authorList>
    </citation>
    <scope>NUCLEOTIDE SEQUENCE [LARGE SCALE GENOMIC DNA]</scope>
    <source>
        <strain evidence="3 4">1151</strain>
    </source>
</reference>
<organism evidence="3 4">
    <name type="scientific">Parasulfitobacter algicola</name>
    <dbReference type="NCBI Taxonomy" id="2614809"/>
    <lineage>
        <taxon>Bacteria</taxon>
        <taxon>Pseudomonadati</taxon>
        <taxon>Pseudomonadota</taxon>
        <taxon>Alphaproteobacteria</taxon>
        <taxon>Rhodobacterales</taxon>
        <taxon>Roseobacteraceae</taxon>
        <taxon>Parasulfitobacter</taxon>
    </lineage>
</organism>
<dbReference type="Proteomes" id="UP000777935">
    <property type="component" value="Unassembled WGS sequence"/>
</dbReference>
<dbReference type="Pfam" id="PF14219">
    <property type="entry name" value="DUF4328"/>
    <property type="match status" value="1"/>
</dbReference>
<feature type="transmembrane region" description="Helical" evidence="1">
    <location>
        <begin position="12"/>
        <end position="37"/>
    </location>
</feature>
<keyword evidence="1" id="KW-1133">Transmembrane helix</keyword>
<gene>
    <name evidence="3" type="ORF">HRQ87_04380</name>
</gene>